<evidence type="ECO:0000256" key="3">
    <source>
        <dbReference type="ARBA" id="ARBA00023163"/>
    </source>
</evidence>
<dbReference type="Gene3D" id="1.10.10.60">
    <property type="entry name" value="Homeodomain-like"/>
    <property type="match status" value="1"/>
</dbReference>
<gene>
    <name evidence="5" type="ordered locus">PputW619_3351</name>
</gene>
<dbReference type="AlphaFoldDB" id="B1JB63"/>
<sequence>MLKPVDTVPVFAVHGLLDGAREKRLATESWLCGVLAQARIAESLLHLGQSRVTVEQYIALFSAVKESLNDECLGYLRGRPLRSGSFALIARSTLGAKTVAAALERVSESFALLQDDIDLVPVSDDSLSGAALCARDVSVEHSDFLHGLLLRVFWRLLVWLHGGRLVPKRFDFAFQPPPHASDYSRIFTGTLRFGQERSAVWFETTAFAQPMRRDTVALQTFLRATPSNLVGPHLNERTSSARVRMLLQHACPAWPDLADAAQRLHVSVSALQRHLAVEGKSFQMLKDELRRDMAIVRLTSTDATLSAIAVELGFADSTAFQRAFKSWTGCAPGVYRSLTRQY</sequence>
<evidence type="ECO:0000256" key="1">
    <source>
        <dbReference type="ARBA" id="ARBA00023015"/>
    </source>
</evidence>
<dbReference type="SUPFAM" id="SSF46689">
    <property type="entry name" value="Homeodomain-like"/>
    <property type="match status" value="1"/>
</dbReference>
<dbReference type="InterPro" id="IPR018060">
    <property type="entry name" value="HTH_AraC"/>
</dbReference>
<evidence type="ECO:0000259" key="4">
    <source>
        <dbReference type="PROSITE" id="PS01124"/>
    </source>
</evidence>
<organism evidence="5">
    <name type="scientific">Pseudomonas putida (strain W619)</name>
    <dbReference type="NCBI Taxonomy" id="390235"/>
    <lineage>
        <taxon>Bacteria</taxon>
        <taxon>Pseudomonadati</taxon>
        <taxon>Pseudomonadota</taxon>
        <taxon>Gammaproteobacteria</taxon>
        <taxon>Pseudomonadales</taxon>
        <taxon>Pseudomonadaceae</taxon>
        <taxon>Pseudomonas</taxon>
    </lineage>
</organism>
<dbReference type="PROSITE" id="PS01124">
    <property type="entry name" value="HTH_ARAC_FAMILY_2"/>
    <property type="match status" value="1"/>
</dbReference>
<dbReference type="GO" id="GO:0005829">
    <property type="term" value="C:cytosol"/>
    <property type="evidence" value="ECO:0007669"/>
    <property type="project" value="TreeGrafter"/>
</dbReference>
<evidence type="ECO:0000313" key="5">
    <source>
        <dbReference type="EMBL" id="ACA73836.1"/>
    </source>
</evidence>
<keyword evidence="1" id="KW-0805">Transcription regulation</keyword>
<dbReference type="Pfam" id="PF12625">
    <property type="entry name" value="Arabinose_bd"/>
    <property type="match status" value="1"/>
</dbReference>
<dbReference type="PANTHER" id="PTHR47894:SF1">
    <property type="entry name" value="HTH-TYPE TRANSCRIPTIONAL REGULATOR VQSM"/>
    <property type="match status" value="1"/>
</dbReference>
<keyword evidence="3" id="KW-0804">Transcription</keyword>
<dbReference type="EMBL" id="CP000949">
    <property type="protein sequence ID" value="ACA73836.1"/>
    <property type="molecule type" value="Genomic_DNA"/>
</dbReference>
<dbReference type="eggNOG" id="COG2207">
    <property type="taxonomic scope" value="Bacteria"/>
</dbReference>
<dbReference type="InterPro" id="IPR009057">
    <property type="entry name" value="Homeodomain-like_sf"/>
</dbReference>
<evidence type="ECO:0000256" key="2">
    <source>
        <dbReference type="ARBA" id="ARBA00023125"/>
    </source>
</evidence>
<feature type="domain" description="HTH araC/xylS-type" evidence="4">
    <location>
        <begin position="241"/>
        <end position="338"/>
    </location>
</feature>
<dbReference type="HOGENOM" id="CLU_047522_0_0_6"/>
<dbReference type="Pfam" id="PF12833">
    <property type="entry name" value="HTH_18"/>
    <property type="match status" value="1"/>
</dbReference>
<name>B1JB63_PSEPW</name>
<dbReference type="SMART" id="SM00342">
    <property type="entry name" value="HTH_ARAC"/>
    <property type="match status" value="1"/>
</dbReference>
<dbReference type="KEGG" id="ppw:PputW619_3351"/>
<reference evidence="5" key="1">
    <citation type="submission" date="2008-02" db="EMBL/GenBank/DDBJ databases">
        <title>Complete sequence of Psuedomonas putida W619.</title>
        <authorList>
            <consortium name="US DOE Joint Genome Institute"/>
            <person name="Copeland A."/>
            <person name="Lucas S."/>
            <person name="Lapidus A."/>
            <person name="Barry K."/>
            <person name="Detter J.C."/>
            <person name="Glavina del Rio T."/>
            <person name="Dalin E."/>
            <person name="Tice H."/>
            <person name="Pitluck S."/>
            <person name="Chain P."/>
            <person name="Malfatti S."/>
            <person name="Shin M."/>
            <person name="Vergez L."/>
            <person name="Schmutz J."/>
            <person name="Larimer F."/>
            <person name="Land M."/>
            <person name="Hauser L."/>
            <person name="Kyrpides N."/>
            <person name="Kim E."/>
            <person name="Taghavi S."/>
            <person name="Vangronsveld D."/>
            <person name="van der Lelie D."/>
            <person name="Richardson P."/>
        </authorList>
    </citation>
    <scope>NUCLEOTIDE SEQUENCE</scope>
    <source>
        <strain evidence="5">W619</strain>
    </source>
</reference>
<protein>
    <submittedName>
        <fullName evidence="5">Transcriptional regulator, AraC family</fullName>
    </submittedName>
</protein>
<proteinExistence type="predicted"/>
<dbReference type="GO" id="GO:0003700">
    <property type="term" value="F:DNA-binding transcription factor activity"/>
    <property type="evidence" value="ECO:0007669"/>
    <property type="project" value="InterPro"/>
</dbReference>
<dbReference type="GO" id="GO:0000976">
    <property type="term" value="F:transcription cis-regulatory region binding"/>
    <property type="evidence" value="ECO:0007669"/>
    <property type="project" value="TreeGrafter"/>
</dbReference>
<dbReference type="PANTHER" id="PTHR47894">
    <property type="entry name" value="HTH-TYPE TRANSCRIPTIONAL REGULATOR GADX"/>
    <property type="match status" value="1"/>
</dbReference>
<dbReference type="OrthoDB" id="6816069at2"/>
<accession>B1JB63</accession>
<dbReference type="InterPro" id="IPR032687">
    <property type="entry name" value="AraC-type_N"/>
</dbReference>
<keyword evidence="2" id="KW-0238">DNA-binding</keyword>